<evidence type="ECO:0000256" key="8">
    <source>
        <dbReference type="ARBA" id="ARBA00023065"/>
    </source>
</evidence>
<dbReference type="Gene3D" id="2.60.470.10">
    <property type="entry name" value="Acid-sensing ion channels like domains"/>
    <property type="match status" value="1"/>
</dbReference>
<evidence type="ECO:0000313" key="14">
    <source>
        <dbReference type="EMBL" id="RZC41681.1"/>
    </source>
</evidence>
<evidence type="ECO:0000256" key="10">
    <source>
        <dbReference type="ARBA" id="ARBA00023201"/>
    </source>
</evidence>
<evidence type="ECO:0000256" key="7">
    <source>
        <dbReference type="ARBA" id="ARBA00023053"/>
    </source>
</evidence>
<comment type="subcellular location">
    <subcellularLocation>
        <location evidence="1">Membrane</location>
        <topology evidence="1">Multi-pass membrane protein</topology>
    </subcellularLocation>
</comment>
<dbReference type="Pfam" id="PF00858">
    <property type="entry name" value="ASC"/>
    <property type="match status" value="1"/>
</dbReference>
<dbReference type="EMBL" id="QDEB01015030">
    <property type="protein sequence ID" value="RZC41681.1"/>
    <property type="molecule type" value="Genomic_DNA"/>
</dbReference>
<comment type="similarity">
    <text evidence="2 12">Belongs to the amiloride-sensitive sodium channel (TC 1.A.6) family.</text>
</comment>
<dbReference type="InterPro" id="IPR001873">
    <property type="entry name" value="ENaC"/>
</dbReference>
<dbReference type="OrthoDB" id="6021021at2759"/>
<dbReference type="PRINTS" id="PR01078">
    <property type="entry name" value="AMINACHANNEL"/>
</dbReference>
<accession>A0A482W908</accession>
<dbReference type="PANTHER" id="PTHR11690:SF288">
    <property type="entry name" value="AMILORIDE-SENSITIVE NA+ CHANNEL-RELATED"/>
    <property type="match status" value="1"/>
</dbReference>
<keyword evidence="4 12" id="KW-0894">Sodium channel</keyword>
<keyword evidence="6 13" id="KW-1133">Transmembrane helix</keyword>
<keyword evidence="9 13" id="KW-0472">Membrane</keyword>
<keyword evidence="8 12" id="KW-0406">Ion transport</keyword>
<keyword evidence="10 12" id="KW-0739">Sodium transport</keyword>
<dbReference type="InterPro" id="IPR020903">
    <property type="entry name" value="ENaC_CS"/>
</dbReference>
<name>A0A482W908_ASBVE</name>
<dbReference type="AlphaFoldDB" id="A0A482W908"/>
<evidence type="ECO:0000256" key="2">
    <source>
        <dbReference type="ARBA" id="ARBA00007193"/>
    </source>
</evidence>
<evidence type="ECO:0000256" key="9">
    <source>
        <dbReference type="ARBA" id="ARBA00023136"/>
    </source>
</evidence>
<evidence type="ECO:0000256" key="4">
    <source>
        <dbReference type="ARBA" id="ARBA00022461"/>
    </source>
</evidence>
<dbReference type="Proteomes" id="UP000292052">
    <property type="component" value="Unassembled WGS sequence"/>
</dbReference>
<keyword evidence="5 12" id="KW-0812">Transmembrane</keyword>
<reference evidence="14 15" key="1">
    <citation type="submission" date="2017-03" db="EMBL/GenBank/DDBJ databases">
        <title>Genome of the blue death feigning beetle - Asbolus verrucosus.</title>
        <authorList>
            <person name="Rider S.D."/>
        </authorList>
    </citation>
    <scope>NUCLEOTIDE SEQUENCE [LARGE SCALE GENOMIC DNA]</scope>
    <source>
        <strain evidence="14">Butters</strain>
        <tissue evidence="14">Head and leg muscle</tissue>
    </source>
</reference>
<evidence type="ECO:0000256" key="13">
    <source>
        <dbReference type="SAM" id="Phobius"/>
    </source>
</evidence>
<gene>
    <name evidence="14" type="ORF">BDFB_012138</name>
</gene>
<dbReference type="Gene3D" id="1.10.287.770">
    <property type="entry name" value="YojJ-like"/>
    <property type="match status" value="1"/>
</dbReference>
<evidence type="ECO:0000256" key="3">
    <source>
        <dbReference type="ARBA" id="ARBA00022448"/>
    </source>
</evidence>
<comment type="caution">
    <text evidence="14">The sequence shown here is derived from an EMBL/GenBank/DDBJ whole genome shotgun (WGS) entry which is preliminary data.</text>
</comment>
<feature type="transmembrane region" description="Helical" evidence="13">
    <location>
        <begin position="494"/>
        <end position="516"/>
    </location>
</feature>
<sequence>MKRTFFKNMLKYFREYCRCSSVHGIQYFGEKKRTIFERYLTNVNQRKFLIIVKIRIWWFIVCVICLAACITSIYAIYNKWERSPVIVNFANRGTPIYKIPFPAVTICPESKSDRSKFNFTEIMQKKENNVALTSLEEANFEYMSLICNYDSHLDYTNNKTFSEEVYDVMDKVRGKFYVQNCSFISINVSCDDVFVPIFTDEGVCYTFNMLDRSQIFRKNVVHYKEYHHVRESIAESDKWSLQNGYTEDAGLDAYPTRAYLSGANNGFSFNILTSKKDLDYACKNSLQGYRVLLHAPMTIPRPSQKYFRIPLDQNVVAGVQPVMISTSDTIKAYKPQRRKCYFSEERQLQYFKNYTASNCNLECLTNYTLNICGCVNFFMPRENGTEICGTGSISCMKEAEKMMQMIDLSLKIENMPFLDLELNCDCLPICSDLSYDVETSQTDWDWNMLLHARRNLPRVDNAHLSSITIFFKSDNFITSERNELYGPLDFLSNVGGLLGLFTGFSVLSLMEILYFLSVRIICNKYLYGRWSGSES</sequence>
<dbReference type="PANTHER" id="PTHR11690">
    <property type="entry name" value="AMILORIDE-SENSITIVE SODIUM CHANNEL-RELATED"/>
    <property type="match status" value="1"/>
</dbReference>
<protein>
    <submittedName>
        <fullName evidence="14">ASC domain containing protein</fullName>
    </submittedName>
</protein>
<keyword evidence="11 12" id="KW-0407">Ion channel</keyword>
<feature type="transmembrane region" description="Helical" evidence="13">
    <location>
        <begin position="56"/>
        <end position="77"/>
    </location>
</feature>
<evidence type="ECO:0000256" key="6">
    <source>
        <dbReference type="ARBA" id="ARBA00022989"/>
    </source>
</evidence>
<evidence type="ECO:0000256" key="1">
    <source>
        <dbReference type="ARBA" id="ARBA00004141"/>
    </source>
</evidence>
<proteinExistence type="inferred from homology"/>
<organism evidence="14 15">
    <name type="scientific">Asbolus verrucosus</name>
    <name type="common">Desert ironclad beetle</name>
    <dbReference type="NCBI Taxonomy" id="1661398"/>
    <lineage>
        <taxon>Eukaryota</taxon>
        <taxon>Metazoa</taxon>
        <taxon>Ecdysozoa</taxon>
        <taxon>Arthropoda</taxon>
        <taxon>Hexapoda</taxon>
        <taxon>Insecta</taxon>
        <taxon>Pterygota</taxon>
        <taxon>Neoptera</taxon>
        <taxon>Endopterygota</taxon>
        <taxon>Coleoptera</taxon>
        <taxon>Polyphaga</taxon>
        <taxon>Cucujiformia</taxon>
        <taxon>Tenebrionidae</taxon>
        <taxon>Pimeliinae</taxon>
        <taxon>Asbolus</taxon>
    </lineage>
</organism>
<dbReference type="PROSITE" id="PS01206">
    <property type="entry name" value="ASC"/>
    <property type="match status" value="1"/>
</dbReference>
<dbReference type="GO" id="GO:0005886">
    <property type="term" value="C:plasma membrane"/>
    <property type="evidence" value="ECO:0007669"/>
    <property type="project" value="TreeGrafter"/>
</dbReference>
<evidence type="ECO:0000313" key="15">
    <source>
        <dbReference type="Proteomes" id="UP000292052"/>
    </source>
</evidence>
<keyword evidence="7" id="KW-0915">Sodium</keyword>
<evidence type="ECO:0000256" key="12">
    <source>
        <dbReference type="RuleBase" id="RU000679"/>
    </source>
</evidence>
<dbReference type="GO" id="GO:0015280">
    <property type="term" value="F:ligand-gated sodium channel activity"/>
    <property type="evidence" value="ECO:0007669"/>
    <property type="project" value="TreeGrafter"/>
</dbReference>
<keyword evidence="3 12" id="KW-0813">Transport</keyword>
<evidence type="ECO:0000256" key="11">
    <source>
        <dbReference type="ARBA" id="ARBA00023303"/>
    </source>
</evidence>
<evidence type="ECO:0000256" key="5">
    <source>
        <dbReference type="ARBA" id="ARBA00022692"/>
    </source>
</evidence>
<keyword evidence="15" id="KW-1185">Reference proteome</keyword>